<protein>
    <recommendedName>
        <fullName evidence="1">DUF58 domain-containing protein</fullName>
    </recommendedName>
</protein>
<reference evidence="3" key="1">
    <citation type="submission" date="2016-06" db="EMBL/GenBank/DDBJ databases">
        <authorList>
            <person name="Rodrigo-Torres L."/>
            <person name="Arahal R.D."/>
            <person name="Lucena T."/>
        </authorList>
    </citation>
    <scope>NUCLEOTIDE SEQUENCE [LARGE SCALE GENOMIC DNA]</scope>
    <source>
        <strain evidence="3">CECT8203</strain>
    </source>
</reference>
<feature type="domain" description="DUF58" evidence="1">
    <location>
        <begin position="82"/>
        <end position="270"/>
    </location>
</feature>
<evidence type="ECO:0000313" key="2">
    <source>
        <dbReference type="EMBL" id="SNX48532.1"/>
    </source>
</evidence>
<dbReference type="PANTHER" id="PTHR33608">
    <property type="entry name" value="BLL2464 PROTEIN"/>
    <property type="match status" value="1"/>
</dbReference>
<gene>
    <name evidence="2" type="ORF">VTH8203_02150</name>
</gene>
<evidence type="ECO:0000259" key="1">
    <source>
        <dbReference type="Pfam" id="PF01882"/>
    </source>
</evidence>
<dbReference type="Proteomes" id="UP000219336">
    <property type="component" value="Unassembled WGS sequence"/>
</dbReference>
<dbReference type="InterPro" id="IPR002881">
    <property type="entry name" value="DUF58"/>
</dbReference>
<dbReference type="PANTHER" id="PTHR33608:SF12">
    <property type="entry name" value="DUF58 DOMAIN-CONTAINING PROTEIN"/>
    <property type="match status" value="1"/>
</dbReference>
<accession>A0A240EIL1</accession>
<organism evidence="2 3">
    <name type="scientific">Vibrio thalassae</name>
    <dbReference type="NCBI Taxonomy" id="1243014"/>
    <lineage>
        <taxon>Bacteria</taxon>
        <taxon>Pseudomonadati</taxon>
        <taxon>Pseudomonadota</taxon>
        <taxon>Gammaproteobacteria</taxon>
        <taxon>Vibrionales</taxon>
        <taxon>Vibrionaceae</taxon>
        <taxon>Vibrio</taxon>
    </lineage>
</organism>
<sequence>MFAKFNFANRFRKNTVNDRILEDAIAKGDLPTQCNGAFVSLPELCFYQTHGKRWQPPAKSLWSQLNGQHTSPRKGRGMTFSEVRQYQPGDDVRQIDWRVTARTGKVHTKLFTEERERPVVLFIDLTSSMYTGTQLLLKSVQLCHLASLLSWVAINSKDRVGAVIRSHHGVIEIRPSNSKASLYQMLNRLVEAHNKGLHPSDTISSGEQSFSRSELSKDPYKILSNLCNKGSEVILLSDFSSISDHDINAITKLARHNRVRAIQVYDPIELGETKAQGIQSVMGRNELLSINFSDKEAKNAIGSMFRHQQSLLATKLSQYGIALSQISSGTPLLQQLSMSNLK</sequence>
<keyword evidence="3" id="KW-1185">Reference proteome</keyword>
<proteinExistence type="predicted"/>
<name>A0A240EIL1_9VIBR</name>
<dbReference type="Pfam" id="PF01882">
    <property type="entry name" value="DUF58"/>
    <property type="match status" value="1"/>
</dbReference>
<evidence type="ECO:0000313" key="3">
    <source>
        <dbReference type="Proteomes" id="UP000219336"/>
    </source>
</evidence>
<dbReference type="EMBL" id="OANU01000028">
    <property type="protein sequence ID" value="SNX48532.1"/>
    <property type="molecule type" value="Genomic_DNA"/>
</dbReference>
<dbReference type="AlphaFoldDB" id="A0A240EIL1"/>
<dbReference type="OrthoDB" id="9776116at2"/>